<dbReference type="InterPro" id="IPR009100">
    <property type="entry name" value="AcylCoA_DH/oxidase_NM_dom_sf"/>
</dbReference>
<evidence type="ECO:0000256" key="3">
    <source>
        <dbReference type="ARBA" id="ARBA00022643"/>
    </source>
</evidence>
<feature type="region of interest" description="Disordered" evidence="14">
    <location>
        <begin position="1"/>
        <end position="20"/>
    </location>
</feature>
<keyword evidence="5" id="KW-0560">Oxidoreductase</keyword>
<evidence type="ECO:0000256" key="5">
    <source>
        <dbReference type="ARBA" id="ARBA00023002"/>
    </source>
</evidence>
<evidence type="ECO:0000256" key="6">
    <source>
        <dbReference type="ARBA" id="ARBA00023033"/>
    </source>
</evidence>
<evidence type="ECO:0000256" key="9">
    <source>
        <dbReference type="ARBA" id="ARBA00034328"/>
    </source>
</evidence>
<dbReference type="KEGG" id="pacr:FXN63_01315"/>
<dbReference type="InterPro" id="IPR036250">
    <property type="entry name" value="AcylCo_DH-like_C"/>
</dbReference>
<evidence type="ECO:0000256" key="11">
    <source>
        <dbReference type="ARBA" id="ARBA00047859"/>
    </source>
</evidence>
<evidence type="ECO:0000256" key="14">
    <source>
        <dbReference type="SAM" id="MobiDB-lite"/>
    </source>
</evidence>
<comment type="pathway">
    <text evidence="7">Sulfur metabolism; dibenzothiophene degradation.</text>
</comment>
<evidence type="ECO:0000259" key="16">
    <source>
        <dbReference type="Pfam" id="PF08028"/>
    </source>
</evidence>
<dbReference type="GO" id="GO:0008470">
    <property type="term" value="F:3-methylbutanoyl-CoA dehydrogenase activity"/>
    <property type="evidence" value="ECO:0007669"/>
    <property type="project" value="TreeGrafter"/>
</dbReference>
<dbReference type="Pfam" id="PF08028">
    <property type="entry name" value="Acyl-CoA_dh_2"/>
    <property type="match status" value="1"/>
</dbReference>
<keyword evidence="3" id="KW-0288">FMN</keyword>
<dbReference type="InterPro" id="IPR013107">
    <property type="entry name" value="Acyl-CoA_DH_C"/>
</dbReference>
<dbReference type="InterPro" id="IPR006091">
    <property type="entry name" value="Acyl-CoA_Oxase/DH_mid-dom"/>
</dbReference>
<evidence type="ECO:0000256" key="8">
    <source>
        <dbReference type="ARBA" id="ARBA00034317"/>
    </source>
</evidence>
<dbReference type="GO" id="GO:0005737">
    <property type="term" value="C:cytoplasm"/>
    <property type="evidence" value="ECO:0007669"/>
    <property type="project" value="UniProtKB-SubCell"/>
</dbReference>
<feature type="domain" description="Acyl-CoA oxidase/dehydrogenase middle" evidence="15">
    <location>
        <begin position="122"/>
        <end position="198"/>
    </location>
</feature>
<reference evidence="17 18" key="1">
    <citation type="submission" date="2019-08" db="EMBL/GenBank/DDBJ databases">
        <title>Amphibian skin-associated Pigmentiphaga: genome sequence and occurrence across geography and hosts.</title>
        <authorList>
            <person name="Bletz M.C."/>
            <person name="Bunk B."/>
            <person name="Sproeer C."/>
            <person name="Biwer P."/>
            <person name="Reiter S."/>
            <person name="Rabemananjara F.C.E."/>
            <person name="Schulz S."/>
            <person name="Overmann J."/>
            <person name="Vences M."/>
        </authorList>
    </citation>
    <scope>NUCLEOTIDE SEQUENCE [LARGE SCALE GENOMIC DNA]</scope>
    <source>
        <strain evidence="17 18">Mada1488</strain>
    </source>
</reference>
<dbReference type="Pfam" id="PF02770">
    <property type="entry name" value="Acyl-CoA_dh_M"/>
    <property type="match status" value="1"/>
</dbReference>
<accession>A0A5C0B891</accession>
<name>A0A5C0B891_9BURK</name>
<keyword evidence="6" id="KW-0503">Monooxygenase</keyword>
<dbReference type="Gene3D" id="2.40.110.10">
    <property type="entry name" value="Butyryl-CoA Dehydrogenase, subunit A, domain 2"/>
    <property type="match status" value="1"/>
</dbReference>
<evidence type="ECO:0000256" key="13">
    <source>
        <dbReference type="ARBA" id="ARBA00049456"/>
    </source>
</evidence>
<comment type="catalytic activity">
    <reaction evidence="13">
        <text>dibenzothiophene + 2 FMNH2 + 2 O2 = dibenzothiophene 5,5-dioxide + 2 FMN + 2 H2O + 2 H(+)</text>
        <dbReference type="Rhea" id="RHEA:49072"/>
        <dbReference type="ChEBI" id="CHEBI:15377"/>
        <dbReference type="ChEBI" id="CHEBI:15378"/>
        <dbReference type="ChEBI" id="CHEBI:15379"/>
        <dbReference type="ChEBI" id="CHEBI:23681"/>
        <dbReference type="ChEBI" id="CHEBI:57618"/>
        <dbReference type="ChEBI" id="CHEBI:58210"/>
        <dbReference type="ChEBI" id="CHEBI:90356"/>
        <dbReference type="EC" id="1.14.14.21"/>
    </reaction>
</comment>
<dbReference type="PANTHER" id="PTHR43884">
    <property type="entry name" value="ACYL-COA DEHYDROGENASE"/>
    <property type="match status" value="1"/>
</dbReference>
<comment type="catalytic activity">
    <reaction evidence="12">
        <text>dibenzothiophene 5-oxide + FMNH2 + O2 = dibenzothiophene 5,5-dioxide + FMN + H2O + H(+)</text>
        <dbReference type="Rhea" id="RHEA:49080"/>
        <dbReference type="ChEBI" id="CHEBI:15377"/>
        <dbReference type="ChEBI" id="CHEBI:15378"/>
        <dbReference type="ChEBI" id="CHEBI:15379"/>
        <dbReference type="ChEBI" id="CHEBI:23683"/>
        <dbReference type="ChEBI" id="CHEBI:57618"/>
        <dbReference type="ChEBI" id="CHEBI:58210"/>
        <dbReference type="ChEBI" id="CHEBI:90356"/>
    </reaction>
</comment>
<feature type="domain" description="Acyl-CoA dehydrogenase C-terminal" evidence="16">
    <location>
        <begin position="226"/>
        <end position="363"/>
    </location>
</feature>
<dbReference type="PIRSF" id="PIRSF016578">
    <property type="entry name" value="HsaA"/>
    <property type="match status" value="1"/>
</dbReference>
<dbReference type="SUPFAM" id="SSF56645">
    <property type="entry name" value="Acyl-CoA dehydrogenase NM domain-like"/>
    <property type="match status" value="1"/>
</dbReference>
<dbReference type="Gene3D" id="1.10.540.10">
    <property type="entry name" value="Acyl-CoA dehydrogenase/oxidase, N-terminal domain"/>
    <property type="match status" value="1"/>
</dbReference>
<dbReference type="EMBL" id="CP043046">
    <property type="protein sequence ID" value="QEI09057.1"/>
    <property type="molecule type" value="Genomic_DNA"/>
</dbReference>
<evidence type="ECO:0000313" key="18">
    <source>
        <dbReference type="Proteomes" id="UP000325161"/>
    </source>
</evidence>
<dbReference type="InterPro" id="IPR037069">
    <property type="entry name" value="AcylCoA_DH/ox_N_sf"/>
</dbReference>
<dbReference type="PANTHER" id="PTHR43884:SF12">
    <property type="entry name" value="ISOVALERYL-COA DEHYDROGENASE, MITOCHONDRIAL-RELATED"/>
    <property type="match status" value="1"/>
</dbReference>
<dbReference type="AlphaFoldDB" id="A0A5C0B891"/>
<dbReference type="Gene3D" id="1.20.140.10">
    <property type="entry name" value="Butyryl-CoA Dehydrogenase, subunit A, domain 3"/>
    <property type="match status" value="1"/>
</dbReference>
<organism evidence="17 18">
    <name type="scientific">Pigmentiphaga aceris</name>
    <dbReference type="NCBI Taxonomy" id="1940612"/>
    <lineage>
        <taxon>Bacteria</taxon>
        <taxon>Pseudomonadati</taxon>
        <taxon>Pseudomonadota</taxon>
        <taxon>Betaproteobacteria</taxon>
        <taxon>Burkholderiales</taxon>
        <taxon>Alcaligenaceae</taxon>
        <taxon>Pigmentiphaga</taxon>
    </lineage>
</organism>
<comment type="catalytic activity">
    <reaction evidence="11">
        <text>dibenzothiophene + FMNH2 + O2 = dibenzothiophene 5-oxide + FMN + H2O + H(+)</text>
        <dbReference type="Rhea" id="RHEA:49076"/>
        <dbReference type="ChEBI" id="CHEBI:15377"/>
        <dbReference type="ChEBI" id="CHEBI:15378"/>
        <dbReference type="ChEBI" id="CHEBI:15379"/>
        <dbReference type="ChEBI" id="CHEBI:23681"/>
        <dbReference type="ChEBI" id="CHEBI:23683"/>
        <dbReference type="ChEBI" id="CHEBI:57618"/>
        <dbReference type="ChEBI" id="CHEBI:58210"/>
    </reaction>
</comment>
<evidence type="ECO:0000256" key="7">
    <source>
        <dbReference type="ARBA" id="ARBA00034307"/>
    </source>
</evidence>
<evidence type="ECO:0000313" key="17">
    <source>
        <dbReference type="EMBL" id="QEI09057.1"/>
    </source>
</evidence>
<protein>
    <recommendedName>
        <fullName evidence="10">Dibenzothiophene monooxygenase</fullName>
        <ecNumber evidence="9">1.14.14.21</ecNumber>
    </recommendedName>
</protein>
<sequence>MLDRIVPVSAQIGEGESQREREREYPFAGFQLLRDSGLTGLRIPASLGGPGGSVQDVFDLLLTLAAKDPQVAHSLRSHFGFGEKLTLHRNPAELAEHVPRFLAGKIYAAGSTERGTPRPGILNTRLTREGDHFRLNGRKYYGTGSIYADYLYISANDENEQRVVVTVPATREGVSVVDDWDGMGQRLTASGTITVDNVKVWQAEIASGGSANLIGRYASSFRQLHLAAVAAGISQAVRDDAVAYVRSHARPIAHSHAETAGGDYFTQKVVGEIAAIARALPLLVRDAAAALDRSYQAIIDHADNADALVLESTLAVAQTQVLVAQLGPRAGELIFDIAGGSATGRAHNLDRHWRNIRTVISHNPTAYKAKATGDYLINGATELLSEGRFL</sequence>
<evidence type="ECO:0000256" key="2">
    <source>
        <dbReference type="ARBA" id="ARBA00022630"/>
    </source>
</evidence>
<dbReference type="GO" id="GO:0004497">
    <property type="term" value="F:monooxygenase activity"/>
    <property type="evidence" value="ECO:0007669"/>
    <property type="project" value="UniProtKB-KW"/>
</dbReference>
<dbReference type="EC" id="1.14.14.21" evidence="9"/>
<dbReference type="GO" id="GO:0050660">
    <property type="term" value="F:flavin adenine dinucleotide binding"/>
    <property type="evidence" value="ECO:0007669"/>
    <property type="project" value="InterPro"/>
</dbReference>
<keyword evidence="4" id="KW-0547">Nucleotide-binding</keyword>
<dbReference type="InterPro" id="IPR046373">
    <property type="entry name" value="Acyl-CoA_Oxase/DH_mid-dom_sf"/>
</dbReference>
<comment type="subcellular location">
    <subcellularLocation>
        <location evidence="1">Cytoplasm</location>
    </subcellularLocation>
</comment>
<dbReference type="OrthoDB" id="6184213at2"/>
<keyword evidence="18" id="KW-1185">Reference proteome</keyword>
<dbReference type="Proteomes" id="UP000325161">
    <property type="component" value="Chromosome"/>
</dbReference>
<comment type="similarity">
    <text evidence="8">Belongs to the DszC flavin monooxygenase family.</text>
</comment>
<evidence type="ECO:0000259" key="15">
    <source>
        <dbReference type="Pfam" id="PF02770"/>
    </source>
</evidence>
<gene>
    <name evidence="17" type="ORF">FXN63_01315</name>
</gene>
<dbReference type="SUPFAM" id="SSF47203">
    <property type="entry name" value="Acyl-CoA dehydrogenase C-terminal domain-like"/>
    <property type="match status" value="1"/>
</dbReference>
<dbReference type="GO" id="GO:0006552">
    <property type="term" value="P:L-leucine catabolic process"/>
    <property type="evidence" value="ECO:0007669"/>
    <property type="project" value="TreeGrafter"/>
</dbReference>
<evidence type="ECO:0000256" key="4">
    <source>
        <dbReference type="ARBA" id="ARBA00022741"/>
    </source>
</evidence>
<evidence type="ECO:0000256" key="12">
    <source>
        <dbReference type="ARBA" id="ARBA00048445"/>
    </source>
</evidence>
<proteinExistence type="inferred from homology"/>
<keyword evidence="2" id="KW-0285">Flavoprotein</keyword>
<evidence type="ECO:0000256" key="10">
    <source>
        <dbReference type="ARBA" id="ARBA00034345"/>
    </source>
</evidence>
<evidence type="ECO:0000256" key="1">
    <source>
        <dbReference type="ARBA" id="ARBA00004496"/>
    </source>
</evidence>